<evidence type="ECO:0000256" key="2">
    <source>
        <dbReference type="ARBA" id="ARBA00023125"/>
    </source>
</evidence>
<dbReference type="InterPro" id="IPR018062">
    <property type="entry name" value="HTH_AraC-typ_CS"/>
</dbReference>
<dbReference type="Pfam" id="PF12852">
    <property type="entry name" value="Cupin_6"/>
    <property type="match status" value="1"/>
</dbReference>
<dbReference type="PANTHER" id="PTHR46796">
    <property type="entry name" value="HTH-TYPE TRANSCRIPTIONAL ACTIVATOR RHAS-RELATED"/>
    <property type="match status" value="1"/>
</dbReference>
<name>A0ABU8N3F4_9PSEU</name>
<dbReference type="PROSITE" id="PS01124">
    <property type="entry name" value="HTH_ARAC_FAMILY_2"/>
    <property type="match status" value="1"/>
</dbReference>
<evidence type="ECO:0000256" key="1">
    <source>
        <dbReference type="ARBA" id="ARBA00023015"/>
    </source>
</evidence>
<dbReference type="Pfam" id="PF12833">
    <property type="entry name" value="HTH_18"/>
    <property type="match status" value="1"/>
</dbReference>
<evidence type="ECO:0000313" key="7">
    <source>
        <dbReference type="Proteomes" id="UP001370100"/>
    </source>
</evidence>
<proteinExistence type="predicted"/>
<protein>
    <submittedName>
        <fullName evidence="6">AraC family transcriptional regulator</fullName>
    </submittedName>
</protein>
<dbReference type="InterPro" id="IPR018060">
    <property type="entry name" value="HTH_AraC"/>
</dbReference>
<dbReference type="Proteomes" id="UP001370100">
    <property type="component" value="Unassembled WGS sequence"/>
</dbReference>
<reference evidence="6 7" key="1">
    <citation type="submission" date="2024-03" db="EMBL/GenBank/DDBJ databases">
        <title>Actinomycetospora sp. OC33-EN06, a novel actinomycete isolated from wild orchid (Aerides multiflora).</title>
        <authorList>
            <person name="Suriyachadkun C."/>
        </authorList>
    </citation>
    <scope>NUCLEOTIDE SEQUENCE [LARGE SCALE GENOMIC DNA]</scope>
    <source>
        <strain evidence="6 7">OC33-EN06</strain>
    </source>
</reference>
<feature type="domain" description="HTH araC/xylS-type" evidence="5">
    <location>
        <begin position="220"/>
        <end position="318"/>
    </location>
</feature>
<organism evidence="6 7">
    <name type="scientific">Actinomycetospora aeridis</name>
    <dbReference type="NCBI Taxonomy" id="3129231"/>
    <lineage>
        <taxon>Bacteria</taxon>
        <taxon>Bacillati</taxon>
        <taxon>Actinomycetota</taxon>
        <taxon>Actinomycetes</taxon>
        <taxon>Pseudonocardiales</taxon>
        <taxon>Pseudonocardiaceae</taxon>
        <taxon>Actinomycetospora</taxon>
    </lineage>
</organism>
<dbReference type="InterPro" id="IPR014710">
    <property type="entry name" value="RmlC-like_jellyroll"/>
</dbReference>
<keyword evidence="1" id="KW-0805">Transcription regulation</keyword>
<keyword evidence="2" id="KW-0238">DNA-binding</keyword>
<dbReference type="PANTHER" id="PTHR46796:SF7">
    <property type="entry name" value="ARAC FAMILY TRANSCRIPTIONAL REGULATOR"/>
    <property type="match status" value="1"/>
</dbReference>
<keyword evidence="3" id="KW-0010">Activator</keyword>
<evidence type="ECO:0000256" key="3">
    <source>
        <dbReference type="ARBA" id="ARBA00023159"/>
    </source>
</evidence>
<sequence>MTVVQPPWTPSDAVGAALHVLRMNGTFYCSSDLRAPFALMLPRTPSCLWFHVVTSGTATIVVGDDPEDEVTLAPSDVVLLPRGEGHELRSVDPPPRSPAPNVLTLPHTWYGDRYATITYGGDGAPTTMICGAVRLEHPMAERLVALMPDIVHVPVSPLTARLHDTLRLIALEVEETRPGGEAVITRLADVLVVQMLRAWLSHDPAARTGWLGALADPDIGRALALVHADPARDWTVAGLARELALSRSTFAARFTALVGEPVMAYVTRWRMLVAHDRLREGDTTVAAVAAALGYRSEAAFSRAFRRVVGTPPGSVRARPRGEELLLGA</sequence>
<dbReference type="SMART" id="SM00342">
    <property type="entry name" value="HTH_ARAC"/>
    <property type="match status" value="1"/>
</dbReference>
<evidence type="ECO:0000313" key="6">
    <source>
        <dbReference type="EMBL" id="MEJ2886917.1"/>
    </source>
</evidence>
<evidence type="ECO:0000259" key="5">
    <source>
        <dbReference type="PROSITE" id="PS01124"/>
    </source>
</evidence>
<comment type="caution">
    <text evidence="6">The sequence shown here is derived from an EMBL/GenBank/DDBJ whole genome shotgun (WGS) entry which is preliminary data.</text>
</comment>
<dbReference type="Gene3D" id="1.10.10.60">
    <property type="entry name" value="Homeodomain-like"/>
    <property type="match status" value="1"/>
</dbReference>
<dbReference type="SUPFAM" id="SSF46689">
    <property type="entry name" value="Homeodomain-like"/>
    <property type="match status" value="2"/>
</dbReference>
<dbReference type="InterPro" id="IPR009057">
    <property type="entry name" value="Homeodomain-like_sf"/>
</dbReference>
<dbReference type="InterPro" id="IPR037923">
    <property type="entry name" value="HTH-like"/>
</dbReference>
<dbReference type="Gene3D" id="2.60.120.10">
    <property type="entry name" value="Jelly Rolls"/>
    <property type="match status" value="1"/>
</dbReference>
<evidence type="ECO:0000256" key="4">
    <source>
        <dbReference type="ARBA" id="ARBA00023163"/>
    </source>
</evidence>
<keyword evidence="4" id="KW-0804">Transcription</keyword>
<dbReference type="InterPro" id="IPR050204">
    <property type="entry name" value="AraC_XylS_family_regulators"/>
</dbReference>
<dbReference type="RefSeq" id="WP_337713415.1">
    <property type="nucleotide sequence ID" value="NZ_JBBEGL010000003.1"/>
</dbReference>
<gene>
    <name evidence="6" type="ORF">WCD41_10700</name>
</gene>
<accession>A0ABU8N3F4</accession>
<dbReference type="SUPFAM" id="SSF51215">
    <property type="entry name" value="Regulatory protein AraC"/>
    <property type="match status" value="1"/>
</dbReference>
<keyword evidence="7" id="KW-1185">Reference proteome</keyword>
<dbReference type="EMBL" id="JBBEGL010000003">
    <property type="protein sequence ID" value="MEJ2886917.1"/>
    <property type="molecule type" value="Genomic_DNA"/>
</dbReference>
<dbReference type="PROSITE" id="PS00041">
    <property type="entry name" value="HTH_ARAC_FAMILY_1"/>
    <property type="match status" value="1"/>
</dbReference>
<dbReference type="InterPro" id="IPR032783">
    <property type="entry name" value="AraC_lig"/>
</dbReference>